<dbReference type="EC" id="1.-.-.-" evidence="33"/>
<dbReference type="FunFam" id="3.50.50.60:FF:000159">
    <property type="entry name" value="Dimethylaniline monooxygenase [N-oxide-forming]"/>
    <property type="match status" value="1"/>
</dbReference>
<evidence type="ECO:0000256" key="33">
    <source>
        <dbReference type="RuleBase" id="RU361177"/>
    </source>
</evidence>
<dbReference type="GO" id="GO:0034899">
    <property type="term" value="F:trimethylamine monooxygenase activity"/>
    <property type="evidence" value="ECO:0007669"/>
    <property type="project" value="UniProtKB-EC"/>
</dbReference>
<dbReference type="InterPro" id="IPR020946">
    <property type="entry name" value="Flavin_mOase-like"/>
</dbReference>
<evidence type="ECO:0000256" key="5">
    <source>
        <dbReference type="ARBA" id="ARBA00022481"/>
    </source>
</evidence>
<evidence type="ECO:0000256" key="19">
    <source>
        <dbReference type="ARBA" id="ARBA00045957"/>
    </source>
</evidence>
<evidence type="ECO:0000256" key="2">
    <source>
        <dbReference type="ARBA" id="ARBA00004389"/>
    </source>
</evidence>
<evidence type="ECO:0000256" key="11">
    <source>
        <dbReference type="ARBA" id="ARBA00022848"/>
    </source>
</evidence>
<proteinExistence type="inferred from homology"/>
<dbReference type="Proteomes" id="UP001186944">
    <property type="component" value="Unassembled WGS sequence"/>
</dbReference>
<organism evidence="35 36">
    <name type="scientific">Pinctada imbricata</name>
    <name type="common">Atlantic pearl-oyster</name>
    <name type="synonym">Pinctada martensii</name>
    <dbReference type="NCBI Taxonomy" id="66713"/>
    <lineage>
        <taxon>Eukaryota</taxon>
        <taxon>Metazoa</taxon>
        <taxon>Spiralia</taxon>
        <taxon>Lophotrochozoa</taxon>
        <taxon>Mollusca</taxon>
        <taxon>Bivalvia</taxon>
        <taxon>Autobranchia</taxon>
        <taxon>Pteriomorphia</taxon>
        <taxon>Pterioida</taxon>
        <taxon>Pterioidea</taxon>
        <taxon>Pteriidae</taxon>
        <taxon>Pinctada</taxon>
    </lineage>
</organism>
<evidence type="ECO:0000256" key="16">
    <source>
        <dbReference type="ARBA" id="ARBA00023098"/>
    </source>
</evidence>
<keyword evidence="13 34" id="KW-1133">Transmembrane helix</keyword>
<evidence type="ECO:0000256" key="34">
    <source>
        <dbReference type="SAM" id="Phobius"/>
    </source>
</evidence>
<sequence length="647" mass="74008">MAFTKPTRVAVIGAGASGLAAIKTCVEDNLEPVCFEKTDHIGGLWYYTEDVVEGCACVMKSTVVNTSKEMMSFSDFPVPKEYPNLMHHSYVMKYFHLYADNFGLMEYIRFNTEVMAFTKPTRVAVIGAGASGLAAIKTCLEESLEPVCFEKTDHIGGLWYYTEDVVEGCACVMKSTVVNTSKEMMSFSDFPVPKEYPNLMHHSYVMKYFHLYADNFGLKEYIRFNTEVIRILKQKCFSSSGQWEVQIRKQDSGEIETLVFDSVMVCSGHFSEKYVPKFRGVGDFKGKMLHSHDYKDFRGYENMRILVIGLGNSAADVAVELSRVASQVFVSTRRGSWISTRVGDNGYPFDLGMSRRFERTISRKLPFWVSCKKLEWKLNSRVDHRLYSLSPVHPPLSQIPTINEELPYRILTGFIRIKTDIERLTENCAVFEDGSSEKIDCVIFATGYTIGFPFLDKSIIDVKENQVNLYKWMFPPGLEWPTLCMIGCVQPVGALMPVSENQCRGEITLPHEEGMWNDINAKQKAMAKQYVSSKRFTIQENFIDYMDELAEMGGYKPKLLPLLLKDPKLAIECIFGPCTPYQYRLMGPNAWAGARDAIMTQWDRIHYPLQTRPVEHDDKKYRHDIIYFTFHVFVVISISFLLLCLII</sequence>
<feature type="transmembrane region" description="Helical" evidence="34">
    <location>
        <begin position="625"/>
        <end position="646"/>
    </location>
</feature>
<evidence type="ECO:0000256" key="14">
    <source>
        <dbReference type="ARBA" id="ARBA00023002"/>
    </source>
</evidence>
<keyword evidence="8 34" id="KW-0812">Transmembrane</keyword>
<comment type="caution">
    <text evidence="35">The sequence shown here is derived from an EMBL/GenBank/DDBJ whole genome shotgun (WGS) entry which is preliminary data.</text>
</comment>
<evidence type="ECO:0000256" key="13">
    <source>
        <dbReference type="ARBA" id="ARBA00022989"/>
    </source>
</evidence>
<comment type="catalytic activity">
    <reaction evidence="21">
        <text>hexan-3-one + NADPH + O2 + H(+) = propyl propanoate + NADP(+) + H2O</text>
        <dbReference type="Rhea" id="RHEA:54848"/>
        <dbReference type="ChEBI" id="CHEBI:15377"/>
        <dbReference type="ChEBI" id="CHEBI:15378"/>
        <dbReference type="ChEBI" id="CHEBI:15379"/>
        <dbReference type="ChEBI" id="CHEBI:57783"/>
        <dbReference type="ChEBI" id="CHEBI:58349"/>
        <dbReference type="ChEBI" id="CHEBI:89828"/>
        <dbReference type="ChEBI" id="CHEBI:89891"/>
    </reaction>
    <physiologicalReaction direction="left-to-right" evidence="21">
        <dbReference type="Rhea" id="RHEA:54849"/>
    </physiologicalReaction>
</comment>
<dbReference type="SUPFAM" id="SSF51905">
    <property type="entry name" value="FAD/NAD(P)-binding domain"/>
    <property type="match status" value="3"/>
</dbReference>
<protein>
    <recommendedName>
        <fullName evidence="33">Flavin-containing monooxygenase</fullName>
        <ecNumber evidence="33">1.-.-.-</ecNumber>
    </recommendedName>
</protein>
<keyword evidence="36" id="KW-1185">Reference proteome</keyword>
<dbReference type="GO" id="GO:0004499">
    <property type="term" value="F:N,N-dimethylaniline monooxygenase activity"/>
    <property type="evidence" value="ECO:0007669"/>
    <property type="project" value="InterPro"/>
</dbReference>
<dbReference type="InterPro" id="IPR000960">
    <property type="entry name" value="Flavin_mOase"/>
</dbReference>
<evidence type="ECO:0000256" key="20">
    <source>
        <dbReference type="ARBA" id="ARBA00047338"/>
    </source>
</evidence>
<comment type="catalytic activity">
    <reaction evidence="24">
        <text>NADPH + O2 + H(+) = H2O2 + NADP(+)</text>
        <dbReference type="Rhea" id="RHEA:11260"/>
        <dbReference type="ChEBI" id="CHEBI:15378"/>
        <dbReference type="ChEBI" id="CHEBI:15379"/>
        <dbReference type="ChEBI" id="CHEBI:16240"/>
        <dbReference type="ChEBI" id="CHEBI:57783"/>
        <dbReference type="ChEBI" id="CHEBI:58349"/>
        <dbReference type="EC" id="1.6.3.1"/>
    </reaction>
    <physiologicalReaction direction="left-to-right" evidence="24">
        <dbReference type="Rhea" id="RHEA:11261"/>
    </physiologicalReaction>
</comment>
<comment type="catalytic activity">
    <reaction evidence="22">
        <text>heptan-2-one + NADPH + O2 + H(+) = pentyl acetate + NADP(+) + H2O</text>
        <dbReference type="Rhea" id="RHEA:54836"/>
        <dbReference type="ChEBI" id="CHEBI:5672"/>
        <dbReference type="ChEBI" id="CHEBI:15377"/>
        <dbReference type="ChEBI" id="CHEBI:15378"/>
        <dbReference type="ChEBI" id="CHEBI:15379"/>
        <dbReference type="ChEBI" id="CHEBI:57783"/>
        <dbReference type="ChEBI" id="CHEBI:58349"/>
        <dbReference type="ChEBI" id="CHEBI:87362"/>
    </reaction>
    <physiologicalReaction direction="left-to-right" evidence="22">
        <dbReference type="Rhea" id="RHEA:54837"/>
    </physiologicalReaction>
</comment>
<evidence type="ECO:0000256" key="28">
    <source>
        <dbReference type="ARBA" id="ARBA00048459"/>
    </source>
</evidence>
<evidence type="ECO:0000313" key="35">
    <source>
        <dbReference type="EMBL" id="KAK3087814.1"/>
    </source>
</evidence>
<dbReference type="PRINTS" id="PR01125">
    <property type="entry name" value="FMOXYGENASE5"/>
</dbReference>
<comment type="catalytic activity">
    <reaction evidence="25">
        <text>hexan-3-one + NADPH + O2 + H(+) = ethyl butanoate + NADP(+) + H2O</text>
        <dbReference type="Rhea" id="RHEA:54844"/>
        <dbReference type="ChEBI" id="CHEBI:15377"/>
        <dbReference type="ChEBI" id="CHEBI:15378"/>
        <dbReference type="ChEBI" id="CHEBI:15379"/>
        <dbReference type="ChEBI" id="CHEBI:57783"/>
        <dbReference type="ChEBI" id="CHEBI:58349"/>
        <dbReference type="ChEBI" id="CHEBI:88764"/>
        <dbReference type="ChEBI" id="CHEBI:89891"/>
    </reaction>
    <physiologicalReaction direction="left-to-right" evidence="25">
        <dbReference type="Rhea" id="RHEA:54845"/>
    </physiologicalReaction>
</comment>
<keyword evidence="15 33" id="KW-0503">Monooxygenase</keyword>
<evidence type="ECO:0000256" key="32">
    <source>
        <dbReference type="ARBA" id="ARBA00049475"/>
    </source>
</evidence>
<evidence type="ECO:0000256" key="12">
    <source>
        <dbReference type="ARBA" id="ARBA00022857"/>
    </source>
</evidence>
<comment type="catalytic activity">
    <reaction evidence="29">
        <text>(2E)-geranial + NADPH + O2 + H(+) = (1E)-2,6-dimethylhepta-1,5-dien-1-yl formate + NADP(+) + H2O</text>
        <dbReference type="Rhea" id="RHEA:54860"/>
        <dbReference type="ChEBI" id="CHEBI:15377"/>
        <dbReference type="ChEBI" id="CHEBI:15378"/>
        <dbReference type="ChEBI" id="CHEBI:15379"/>
        <dbReference type="ChEBI" id="CHEBI:16980"/>
        <dbReference type="ChEBI" id="CHEBI:57783"/>
        <dbReference type="ChEBI" id="CHEBI:58349"/>
        <dbReference type="ChEBI" id="CHEBI:138375"/>
    </reaction>
    <physiologicalReaction direction="left-to-right" evidence="29">
        <dbReference type="Rhea" id="RHEA:54861"/>
    </physiologicalReaction>
</comment>
<evidence type="ECO:0000256" key="30">
    <source>
        <dbReference type="ARBA" id="ARBA00048990"/>
    </source>
</evidence>
<comment type="catalytic activity">
    <reaction evidence="28">
        <text>octan-3-one + NADPH + O2 + H(+) = ethyl hexanoate + NADP(+) + H2O</text>
        <dbReference type="Rhea" id="RHEA:54856"/>
        <dbReference type="ChEBI" id="CHEBI:15377"/>
        <dbReference type="ChEBI" id="CHEBI:15378"/>
        <dbReference type="ChEBI" id="CHEBI:15379"/>
        <dbReference type="ChEBI" id="CHEBI:57783"/>
        <dbReference type="ChEBI" id="CHEBI:58349"/>
        <dbReference type="ChEBI" id="CHEBI:80946"/>
        <dbReference type="ChEBI" id="CHEBI:86055"/>
    </reaction>
    <physiologicalReaction direction="left-to-right" evidence="28">
        <dbReference type="Rhea" id="RHEA:54857"/>
    </physiologicalReaction>
</comment>
<evidence type="ECO:0000256" key="15">
    <source>
        <dbReference type="ARBA" id="ARBA00023033"/>
    </source>
</evidence>
<dbReference type="Pfam" id="PF00743">
    <property type="entry name" value="FMO-like"/>
    <property type="match status" value="2"/>
</dbReference>
<comment type="function">
    <text evidence="18">Acts as a Baeyer-Villiger monooxygenase on a broad range of substrates. Catalyzes the insertion of an oxygen atom into a carbon-carbon bond adjacent to a carbonyl, which converts ketones to esters. Active on diverse carbonyl compounds, whereas soft nucleophiles are mostly non- or poorly reactive. In contrast with other forms of FMO it is non- or poorly active on 'classical' substrates such as drugs, pesticides, and dietary components containing soft nucleophilic heteroatoms. Able to oxidize drug molecules bearing a carbonyl group on an aliphatic chain, such as nabumetone and pentoxifylline. Also, in the absence of substrates, shows slow but yet significant NADPH oxidase activity. Acts as a positive modulator of cholesterol biosynthesis as well as glucose homeostasis, promoting metabolic aging via pleiotropic effects.</text>
</comment>
<dbReference type="PANTHER" id="PTHR23023">
    <property type="entry name" value="DIMETHYLANILINE MONOOXYGENASE"/>
    <property type="match status" value="1"/>
</dbReference>
<evidence type="ECO:0000256" key="25">
    <source>
        <dbReference type="ARBA" id="ARBA00047977"/>
    </source>
</evidence>
<evidence type="ECO:0000256" key="17">
    <source>
        <dbReference type="ARBA" id="ARBA00023136"/>
    </source>
</evidence>
<comment type="catalytic activity">
    <reaction evidence="20">
        <text>hypotaurine + NADH + O2 + H(+) = taurine + NAD(+) + H2O</text>
        <dbReference type="Rhea" id="RHEA:74111"/>
        <dbReference type="ChEBI" id="CHEBI:15377"/>
        <dbReference type="ChEBI" id="CHEBI:15378"/>
        <dbReference type="ChEBI" id="CHEBI:15379"/>
        <dbReference type="ChEBI" id="CHEBI:57540"/>
        <dbReference type="ChEBI" id="CHEBI:57853"/>
        <dbReference type="ChEBI" id="CHEBI:57945"/>
        <dbReference type="ChEBI" id="CHEBI:507393"/>
        <dbReference type="EC" id="1.14.13.8"/>
    </reaction>
    <physiologicalReaction direction="left-to-right" evidence="20">
        <dbReference type="Rhea" id="RHEA:74112"/>
    </physiologicalReaction>
</comment>
<comment type="cofactor">
    <cofactor evidence="1 33">
        <name>FAD</name>
        <dbReference type="ChEBI" id="CHEBI:57692"/>
    </cofactor>
</comment>
<dbReference type="EMBL" id="VSWD01000011">
    <property type="protein sequence ID" value="KAK3087814.1"/>
    <property type="molecule type" value="Genomic_DNA"/>
</dbReference>
<comment type="function">
    <text evidence="19">Broad spectrum monooxygenase that catalyzes the oxygenation of a wide variety of nitrogen- and sulfur-containing compounds including xenobiotics. Catalyzes the S-oxygenation of hypotaurine to produce taurine, an organic osmolyte involved in cell volume regulation as well as a variety of cytoprotective and developmental processes. In vitro, catalyzes the N-oxygenation of trimethylamine (TMA) to produce trimethylamine N-oxide (TMAO) and could therefore participate to the detoxification of this compound that is generated by the action of gut microbiota from dietary precursors such as choline, choline containing compounds, betaine or L-carnitine.</text>
</comment>
<keyword evidence="10 33" id="KW-0274">FAD</keyword>
<comment type="catalytic activity">
    <reaction evidence="27">
        <text>trimethylamine + NADPH + O2 = trimethylamine N-oxide + NADP(+) + H2O</text>
        <dbReference type="Rhea" id="RHEA:31979"/>
        <dbReference type="ChEBI" id="CHEBI:15377"/>
        <dbReference type="ChEBI" id="CHEBI:15379"/>
        <dbReference type="ChEBI" id="CHEBI:15724"/>
        <dbReference type="ChEBI" id="CHEBI:57783"/>
        <dbReference type="ChEBI" id="CHEBI:58349"/>
        <dbReference type="ChEBI" id="CHEBI:58389"/>
        <dbReference type="EC" id="1.14.13.148"/>
    </reaction>
    <physiologicalReaction direction="left-to-right" evidence="27">
        <dbReference type="Rhea" id="RHEA:31980"/>
    </physiologicalReaction>
</comment>
<dbReference type="GO" id="GO:0005789">
    <property type="term" value="C:endoplasmic reticulum membrane"/>
    <property type="evidence" value="ECO:0007669"/>
    <property type="project" value="UniProtKB-SubCell"/>
</dbReference>
<evidence type="ECO:0000256" key="3">
    <source>
        <dbReference type="ARBA" id="ARBA00004524"/>
    </source>
</evidence>
<keyword evidence="5" id="KW-0488">Methylation</keyword>
<reference evidence="35" key="1">
    <citation type="submission" date="2019-08" db="EMBL/GenBank/DDBJ databases">
        <title>The improved chromosome-level genome for the pearl oyster Pinctada fucata martensii using PacBio sequencing and Hi-C.</title>
        <authorList>
            <person name="Zheng Z."/>
        </authorList>
    </citation>
    <scope>NUCLEOTIDE SEQUENCE</scope>
    <source>
        <strain evidence="35">ZZ-2019</strain>
        <tissue evidence="35">Adductor muscle</tissue>
    </source>
</reference>
<comment type="catalytic activity">
    <reaction evidence="23">
        <text>sulcatone + NADPH + O2 + H(+) = 4-methylpent-3-en-1-yl acetate + NADP(+) + H2O</text>
        <dbReference type="Rhea" id="RHEA:54864"/>
        <dbReference type="ChEBI" id="CHEBI:15377"/>
        <dbReference type="ChEBI" id="CHEBI:15378"/>
        <dbReference type="ChEBI" id="CHEBI:15379"/>
        <dbReference type="ChEBI" id="CHEBI:16310"/>
        <dbReference type="ChEBI" id="CHEBI:57783"/>
        <dbReference type="ChEBI" id="CHEBI:58349"/>
        <dbReference type="ChEBI" id="CHEBI:138373"/>
    </reaction>
    <physiologicalReaction direction="left-to-right" evidence="23">
        <dbReference type="Rhea" id="RHEA:54865"/>
    </physiologicalReaction>
</comment>
<keyword evidence="16" id="KW-0443">Lipid metabolism</keyword>
<keyword evidence="11" id="KW-0492">Microsome</keyword>
<evidence type="ECO:0000256" key="23">
    <source>
        <dbReference type="ARBA" id="ARBA00047855"/>
    </source>
</evidence>
<comment type="catalytic activity">
    <reaction evidence="26">
        <text>hypotaurine + NADPH + O2 + H(+) = taurine + NADP(+) + H2O</text>
        <dbReference type="Rhea" id="RHEA:69819"/>
        <dbReference type="ChEBI" id="CHEBI:15377"/>
        <dbReference type="ChEBI" id="CHEBI:15378"/>
        <dbReference type="ChEBI" id="CHEBI:15379"/>
        <dbReference type="ChEBI" id="CHEBI:57783"/>
        <dbReference type="ChEBI" id="CHEBI:57853"/>
        <dbReference type="ChEBI" id="CHEBI:58349"/>
        <dbReference type="ChEBI" id="CHEBI:507393"/>
        <dbReference type="EC" id="1.14.13.8"/>
    </reaction>
    <physiologicalReaction direction="left-to-right" evidence="26">
        <dbReference type="Rhea" id="RHEA:69820"/>
    </physiologicalReaction>
</comment>
<comment type="catalytic activity">
    <reaction evidence="30">
        <text>heptan-4-one + NADPH + O2 + H(+) = propyl butanoate + NADP(+) + H2O</text>
        <dbReference type="Rhea" id="RHEA:54852"/>
        <dbReference type="ChEBI" id="CHEBI:15377"/>
        <dbReference type="ChEBI" id="CHEBI:15378"/>
        <dbReference type="ChEBI" id="CHEBI:15379"/>
        <dbReference type="ChEBI" id="CHEBI:57783"/>
        <dbReference type="ChEBI" id="CHEBI:58349"/>
        <dbReference type="ChEBI" id="CHEBI:89484"/>
        <dbReference type="ChEBI" id="CHEBI:89719"/>
    </reaction>
    <physiologicalReaction direction="left-to-right" evidence="30">
        <dbReference type="Rhea" id="RHEA:54853"/>
    </physiologicalReaction>
</comment>
<dbReference type="Gene3D" id="3.50.50.60">
    <property type="entry name" value="FAD/NAD(P)-binding domain"/>
    <property type="match status" value="2"/>
</dbReference>
<evidence type="ECO:0000256" key="8">
    <source>
        <dbReference type="ARBA" id="ARBA00022692"/>
    </source>
</evidence>
<evidence type="ECO:0000256" key="9">
    <source>
        <dbReference type="ARBA" id="ARBA00022824"/>
    </source>
</evidence>
<evidence type="ECO:0000256" key="10">
    <source>
        <dbReference type="ARBA" id="ARBA00022827"/>
    </source>
</evidence>
<dbReference type="GO" id="GO:0050661">
    <property type="term" value="F:NADP binding"/>
    <property type="evidence" value="ECO:0007669"/>
    <property type="project" value="InterPro"/>
</dbReference>
<comment type="catalytic activity">
    <reaction evidence="32">
        <text>octan-3-one + NADPH + O2 + H(+) = pentyl propanoate + NADP(+) + H2O</text>
        <dbReference type="Rhea" id="RHEA:54840"/>
        <dbReference type="ChEBI" id="CHEBI:15377"/>
        <dbReference type="ChEBI" id="CHEBI:15378"/>
        <dbReference type="ChEBI" id="CHEBI:15379"/>
        <dbReference type="ChEBI" id="CHEBI:57783"/>
        <dbReference type="ChEBI" id="CHEBI:58349"/>
        <dbReference type="ChEBI" id="CHEBI:80946"/>
        <dbReference type="ChEBI" id="CHEBI:87373"/>
    </reaction>
    <physiologicalReaction direction="left-to-right" evidence="32">
        <dbReference type="Rhea" id="RHEA:54841"/>
    </physiologicalReaction>
</comment>
<dbReference type="InterPro" id="IPR036188">
    <property type="entry name" value="FAD/NAD-bd_sf"/>
</dbReference>
<dbReference type="GO" id="GO:0006629">
    <property type="term" value="P:lipid metabolic process"/>
    <property type="evidence" value="ECO:0007669"/>
    <property type="project" value="UniProtKB-KW"/>
</dbReference>
<dbReference type="PIRSF" id="PIRSF000332">
    <property type="entry name" value="FMO"/>
    <property type="match status" value="1"/>
</dbReference>
<name>A0AA88XL46_PINIB</name>
<evidence type="ECO:0000256" key="29">
    <source>
        <dbReference type="ARBA" id="ARBA00048989"/>
    </source>
</evidence>
<evidence type="ECO:0000313" key="36">
    <source>
        <dbReference type="Proteomes" id="UP001186944"/>
    </source>
</evidence>
<evidence type="ECO:0000256" key="27">
    <source>
        <dbReference type="ARBA" id="ARBA00048088"/>
    </source>
</evidence>
<evidence type="ECO:0000256" key="31">
    <source>
        <dbReference type="ARBA" id="ARBA00049443"/>
    </source>
</evidence>
<evidence type="ECO:0000256" key="7">
    <source>
        <dbReference type="ARBA" id="ARBA00022630"/>
    </source>
</evidence>
<dbReference type="PRINTS" id="PR00370">
    <property type="entry name" value="FMOXYGENASE"/>
</dbReference>
<evidence type="ECO:0000256" key="21">
    <source>
        <dbReference type="ARBA" id="ARBA00047426"/>
    </source>
</evidence>
<evidence type="ECO:0000256" key="24">
    <source>
        <dbReference type="ARBA" id="ARBA00047864"/>
    </source>
</evidence>
<keyword evidence="7 33" id="KW-0285">Flavoprotein</keyword>
<dbReference type="GO" id="GO:0016174">
    <property type="term" value="F:NAD(P)H oxidase H2O2-forming activity"/>
    <property type="evidence" value="ECO:0007669"/>
    <property type="project" value="UniProtKB-EC"/>
</dbReference>
<keyword evidence="6" id="KW-0597">Phosphoprotein</keyword>
<keyword evidence="9" id="KW-0256">Endoplasmic reticulum</keyword>
<gene>
    <name evidence="35" type="ORF">FSP39_010988</name>
</gene>
<keyword evidence="14 33" id="KW-0560">Oxidoreductase</keyword>
<comment type="subcellular location">
    <subcellularLocation>
        <location evidence="2">Endoplasmic reticulum membrane</location>
        <topology evidence="2">Single-pass membrane protein</topology>
    </subcellularLocation>
    <subcellularLocation>
        <location evidence="3">Microsome membrane</location>
    </subcellularLocation>
</comment>
<evidence type="ECO:0000256" key="1">
    <source>
        <dbReference type="ARBA" id="ARBA00001974"/>
    </source>
</evidence>
<evidence type="ECO:0000256" key="26">
    <source>
        <dbReference type="ARBA" id="ARBA00048041"/>
    </source>
</evidence>
<evidence type="ECO:0000256" key="22">
    <source>
        <dbReference type="ARBA" id="ARBA00047574"/>
    </source>
</evidence>
<dbReference type="AlphaFoldDB" id="A0AA88XL46"/>
<dbReference type="InterPro" id="IPR050346">
    <property type="entry name" value="FMO-like"/>
</dbReference>
<evidence type="ECO:0000256" key="4">
    <source>
        <dbReference type="ARBA" id="ARBA00009183"/>
    </source>
</evidence>
<keyword evidence="17 34" id="KW-0472">Membrane</keyword>
<comment type="catalytic activity">
    <reaction evidence="31">
        <text>N,N-dimethylaniline + NADPH + O2 + H(+) = N,N-dimethylaniline N-oxide + NADP(+) + H2O</text>
        <dbReference type="Rhea" id="RHEA:24468"/>
        <dbReference type="ChEBI" id="CHEBI:15377"/>
        <dbReference type="ChEBI" id="CHEBI:15378"/>
        <dbReference type="ChEBI" id="CHEBI:15379"/>
        <dbReference type="ChEBI" id="CHEBI:16269"/>
        <dbReference type="ChEBI" id="CHEBI:17735"/>
        <dbReference type="ChEBI" id="CHEBI:57783"/>
        <dbReference type="ChEBI" id="CHEBI:58349"/>
        <dbReference type="EC" id="1.14.13.8"/>
    </reaction>
    <physiologicalReaction direction="left-to-right" evidence="31">
        <dbReference type="Rhea" id="RHEA:24469"/>
    </physiologicalReaction>
</comment>
<evidence type="ECO:0000256" key="18">
    <source>
        <dbReference type="ARBA" id="ARBA00045722"/>
    </source>
</evidence>
<keyword evidence="12" id="KW-0521">NADP</keyword>
<dbReference type="InterPro" id="IPR002257">
    <property type="entry name" value="Flavin_mOase_5"/>
</dbReference>
<dbReference type="GO" id="GO:0050660">
    <property type="term" value="F:flavin adenine dinucleotide binding"/>
    <property type="evidence" value="ECO:0007669"/>
    <property type="project" value="InterPro"/>
</dbReference>
<evidence type="ECO:0000256" key="6">
    <source>
        <dbReference type="ARBA" id="ARBA00022553"/>
    </source>
</evidence>
<accession>A0AA88XL46</accession>
<comment type="similarity">
    <text evidence="4 33">Belongs to the FMO family.</text>
</comment>